<dbReference type="Pfam" id="PF00460">
    <property type="entry name" value="Flg_bb_rod"/>
    <property type="match status" value="1"/>
</dbReference>
<keyword evidence="6" id="KW-0966">Cell projection</keyword>
<feature type="domain" description="Flagellar hook protein FlgE/F/G-like D1" evidence="5">
    <location>
        <begin position="96"/>
        <end position="153"/>
    </location>
</feature>
<keyword evidence="6" id="KW-0969">Cilium</keyword>
<organism evidence="6 7">
    <name type="scientific">Clostridium paraputrificum</name>
    <dbReference type="NCBI Taxonomy" id="29363"/>
    <lineage>
        <taxon>Bacteria</taxon>
        <taxon>Bacillati</taxon>
        <taxon>Bacillota</taxon>
        <taxon>Clostridia</taxon>
        <taxon>Eubacteriales</taxon>
        <taxon>Clostridiaceae</taxon>
        <taxon>Clostridium</taxon>
    </lineage>
</organism>
<evidence type="ECO:0000313" key="7">
    <source>
        <dbReference type="Proteomes" id="UP000092714"/>
    </source>
</evidence>
<dbReference type="EMBL" id="MAPZ01000009">
    <property type="protein sequence ID" value="OBY12227.1"/>
    <property type="molecule type" value="Genomic_DNA"/>
</dbReference>
<dbReference type="PROSITE" id="PS00588">
    <property type="entry name" value="FLAGELLA_BB_ROD"/>
    <property type="match status" value="1"/>
</dbReference>
<proteinExistence type="inferred from homology"/>
<evidence type="ECO:0000256" key="1">
    <source>
        <dbReference type="ARBA" id="ARBA00009677"/>
    </source>
</evidence>
<dbReference type="SUPFAM" id="SSF117143">
    <property type="entry name" value="Flagellar hook protein flgE"/>
    <property type="match status" value="1"/>
</dbReference>
<feature type="domain" description="Flagellar basal-body/hook protein C-terminal" evidence="4">
    <location>
        <begin position="207"/>
        <end position="250"/>
    </location>
</feature>
<dbReference type="PANTHER" id="PTHR30435:SF19">
    <property type="entry name" value="FLAGELLAR BASAL-BODY ROD PROTEIN FLGG"/>
    <property type="match status" value="1"/>
</dbReference>
<dbReference type="InterPro" id="IPR010930">
    <property type="entry name" value="Flg_bb/hook_C_dom"/>
</dbReference>
<evidence type="ECO:0000256" key="2">
    <source>
        <dbReference type="RuleBase" id="RU362116"/>
    </source>
</evidence>
<dbReference type="InterPro" id="IPR001444">
    <property type="entry name" value="Flag_bb_rod_N"/>
</dbReference>
<sequence>MIRSLYTAVSGMISLESRQSTITNNMSNANTIGYKSENLAIKSFDEVYIQNKDKIAAGKNVPQRLGALSLGAKIDTVETAFTQGALKDTGKVTDFAISGRGFFTVQRGNERLYTRDGNFLIGNDGFLTTTTGDKVLGVNKYTGNMEPIYVGNDNFSIDRNNNISVGGVATHSLALADFQDYGNLEKMGDNYFRGENPMYNTVVTVSQGFVEASNVNITNEMVNIITNQRSFETNQKFVSMLDETLNKAANDIGRV</sequence>
<dbReference type="Pfam" id="PF22692">
    <property type="entry name" value="LlgE_F_G_D1"/>
    <property type="match status" value="1"/>
</dbReference>
<dbReference type="AlphaFoldDB" id="A0A1B8RTT5"/>
<gene>
    <name evidence="6" type="primary">flgG</name>
    <name evidence="6" type="ORF">CP373A1_01130</name>
</gene>
<reference evidence="6 7" key="1">
    <citation type="submission" date="2016-06" db="EMBL/GenBank/DDBJ databases">
        <authorList>
            <person name="Kjaerup R.B."/>
            <person name="Dalgaard T.S."/>
            <person name="Juul-Madsen H.R."/>
        </authorList>
    </citation>
    <scope>NUCLEOTIDE SEQUENCE [LARGE SCALE GENOMIC DNA]</scope>
    <source>
        <strain evidence="6 7">373-A1</strain>
    </source>
</reference>
<dbReference type="RefSeq" id="WP_065254209.1">
    <property type="nucleotide sequence ID" value="NZ_MAPZ01000009.1"/>
</dbReference>
<evidence type="ECO:0000259" key="3">
    <source>
        <dbReference type="Pfam" id="PF00460"/>
    </source>
</evidence>
<accession>A0A1B8RTT5</accession>
<dbReference type="InterPro" id="IPR037925">
    <property type="entry name" value="FlgE/F/G-like"/>
</dbReference>
<keyword evidence="6" id="KW-0282">Flagellum</keyword>
<feature type="domain" description="Flagellar basal body rod protein N-terminal" evidence="3">
    <location>
        <begin position="5"/>
        <end position="35"/>
    </location>
</feature>
<keyword evidence="7" id="KW-1185">Reference proteome</keyword>
<comment type="caution">
    <text evidence="6">The sequence shown here is derived from an EMBL/GenBank/DDBJ whole genome shotgun (WGS) entry which is preliminary data.</text>
</comment>
<dbReference type="OrthoDB" id="9800375at2"/>
<protein>
    <submittedName>
        <fullName evidence="6">Flagellar basal body rod protein FlgG</fullName>
    </submittedName>
</protein>
<dbReference type="NCBIfam" id="TIGR03506">
    <property type="entry name" value="FlgEFG_subfam"/>
    <property type="match status" value="1"/>
</dbReference>
<evidence type="ECO:0000259" key="5">
    <source>
        <dbReference type="Pfam" id="PF22692"/>
    </source>
</evidence>
<dbReference type="GO" id="GO:0009425">
    <property type="term" value="C:bacterial-type flagellum basal body"/>
    <property type="evidence" value="ECO:0007669"/>
    <property type="project" value="UniProtKB-SubCell"/>
</dbReference>
<name>A0A1B8RTT5_9CLOT</name>
<comment type="similarity">
    <text evidence="1 2">Belongs to the flagella basal body rod proteins family.</text>
</comment>
<dbReference type="PANTHER" id="PTHR30435">
    <property type="entry name" value="FLAGELLAR PROTEIN"/>
    <property type="match status" value="1"/>
</dbReference>
<comment type="subcellular location">
    <subcellularLocation>
        <location evidence="2">Bacterial flagellum basal body</location>
    </subcellularLocation>
</comment>
<dbReference type="eggNOG" id="COG4786">
    <property type="taxonomic scope" value="Bacteria"/>
</dbReference>
<dbReference type="GO" id="GO:0071978">
    <property type="term" value="P:bacterial-type flagellum-dependent swarming motility"/>
    <property type="evidence" value="ECO:0007669"/>
    <property type="project" value="TreeGrafter"/>
</dbReference>
<keyword evidence="2" id="KW-0975">Bacterial flagellum</keyword>
<dbReference type="InterPro" id="IPR019776">
    <property type="entry name" value="Flagellar_basal_body_rod_CS"/>
</dbReference>
<evidence type="ECO:0000259" key="4">
    <source>
        <dbReference type="Pfam" id="PF06429"/>
    </source>
</evidence>
<evidence type="ECO:0000313" key="6">
    <source>
        <dbReference type="EMBL" id="OBY12227.1"/>
    </source>
</evidence>
<dbReference type="InterPro" id="IPR020013">
    <property type="entry name" value="Flagellar_FlgE/F/G"/>
</dbReference>
<dbReference type="InterPro" id="IPR053967">
    <property type="entry name" value="LlgE_F_G-like_D1"/>
</dbReference>
<dbReference type="Proteomes" id="UP000092714">
    <property type="component" value="Unassembled WGS sequence"/>
</dbReference>
<dbReference type="Pfam" id="PF06429">
    <property type="entry name" value="Flg_bbr_C"/>
    <property type="match status" value="1"/>
</dbReference>